<dbReference type="Proteomes" id="UP001236585">
    <property type="component" value="Chromosome"/>
</dbReference>
<dbReference type="InterPro" id="IPR050807">
    <property type="entry name" value="TransReg_Diox_bact_type"/>
</dbReference>
<dbReference type="CDD" id="cd00093">
    <property type="entry name" value="HTH_XRE"/>
    <property type="match status" value="1"/>
</dbReference>
<keyword evidence="1" id="KW-0238">DNA-binding</keyword>
<evidence type="ECO:0000313" key="3">
    <source>
        <dbReference type="EMBL" id="WIM89754.1"/>
    </source>
</evidence>
<dbReference type="Pfam" id="PF01381">
    <property type="entry name" value="HTH_3"/>
    <property type="match status" value="1"/>
</dbReference>
<dbReference type="InterPro" id="IPR001387">
    <property type="entry name" value="Cro/C1-type_HTH"/>
</dbReference>
<dbReference type="PANTHER" id="PTHR46797:SF1">
    <property type="entry name" value="METHYLPHOSPHONATE SYNTHASE"/>
    <property type="match status" value="1"/>
</dbReference>
<dbReference type="SUPFAM" id="SSF47413">
    <property type="entry name" value="lambda repressor-like DNA-binding domains"/>
    <property type="match status" value="1"/>
</dbReference>
<proteinExistence type="predicted"/>
<evidence type="ECO:0000313" key="4">
    <source>
        <dbReference type="Proteomes" id="UP001236585"/>
    </source>
</evidence>
<dbReference type="PROSITE" id="PS50943">
    <property type="entry name" value="HTH_CROC1"/>
    <property type="match status" value="1"/>
</dbReference>
<dbReference type="InterPro" id="IPR010982">
    <property type="entry name" value="Lambda_DNA-bd_dom_sf"/>
</dbReference>
<dbReference type="SMART" id="SM00530">
    <property type="entry name" value="HTH_XRE"/>
    <property type="match status" value="1"/>
</dbReference>
<sequence>MPPRPGKITAKRARLWERRRVAVGLRVRLLRYERGLTQEQLAAAAGMSRNSLLWLENGQRSLLFDRLYDLADALGVEIGDLLPTDSK</sequence>
<accession>A0ABY8W7L6</accession>
<organism evidence="3 4">
    <name type="scientific">Candidatus Mycobacterium wuenschmannii</name>
    <dbReference type="NCBI Taxonomy" id="3027808"/>
    <lineage>
        <taxon>Bacteria</taxon>
        <taxon>Bacillati</taxon>
        <taxon>Actinomycetota</taxon>
        <taxon>Actinomycetes</taxon>
        <taxon>Mycobacteriales</taxon>
        <taxon>Mycobacteriaceae</taxon>
        <taxon>Mycobacterium</taxon>
    </lineage>
</organism>
<keyword evidence="4" id="KW-1185">Reference proteome</keyword>
<evidence type="ECO:0000259" key="2">
    <source>
        <dbReference type="PROSITE" id="PS50943"/>
    </source>
</evidence>
<reference evidence="3 4" key="1">
    <citation type="journal article" date="2023" name="Microbiol. Resour. Announc.">
        <title>Complete Genome Sequence of Mycobacterium wuenschmanii, a novel Nontuberculous Mycobacterium Isolated from a captive population of Amazon Milk Frogs.</title>
        <authorList>
            <person name="Hicks J."/>
            <person name="Zeineldin M."/>
            <person name="Ward H."/>
            <person name="Wuenschmann A."/>
            <person name="Camp P."/>
            <person name="Farrell D."/>
            <person name="Lehman K."/>
            <person name="Thacker T."/>
            <person name="Cuthbert E."/>
        </authorList>
    </citation>
    <scope>NUCLEOTIDE SEQUENCE [LARGE SCALE GENOMIC DNA]</scope>
    <source>
        <strain evidence="3 4">Wuenschmanii</strain>
    </source>
</reference>
<evidence type="ECO:0000256" key="1">
    <source>
        <dbReference type="ARBA" id="ARBA00023125"/>
    </source>
</evidence>
<protein>
    <submittedName>
        <fullName evidence="3">Helix-turn-helix transcriptional regulator</fullName>
    </submittedName>
</protein>
<gene>
    <name evidence="3" type="ORF">PT015_10180</name>
</gene>
<dbReference type="EMBL" id="CP126981">
    <property type="protein sequence ID" value="WIM89754.1"/>
    <property type="molecule type" value="Genomic_DNA"/>
</dbReference>
<name>A0ABY8W7L6_9MYCO</name>
<dbReference type="PANTHER" id="PTHR46797">
    <property type="entry name" value="HTH-TYPE TRANSCRIPTIONAL REGULATOR"/>
    <property type="match status" value="1"/>
</dbReference>
<dbReference type="RefSeq" id="WP_285190492.1">
    <property type="nucleotide sequence ID" value="NZ_CP126981.1"/>
</dbReference>
<dbReference type="Gene3D" id="1.10.260.40">
    <property type="entry name" value="lambda repressor-like DNA-binding domains"/>
    <property type="match status" value="1"/>
</dbReference>
<feature type="domain" description="HTH cro/C1-type" evidence="2">
    <location>
        <begin position="27"/>
        <end position="81"/>
    </location>
</feature>